<name>A0A918CCY9_AGRME</name>
<dbReference type="CDD" id="cd00093">
    <property type="entry name" value="HTH_XRE"/>
    <property type="match status" value="1"/>
</dbReference>
<dbReference type="SUPFAM" id="SSF47413">
    <property type="entry name" value="lambda repressor-like DNA-binding domains"/>
    <property type="match status" value="1"/>
</dbReference>
<feature type="domain" description="HTH cro/C1-type" evidence="2">
    <location>
        <begin position="33"/>
        <end position="76"/>
    </location>
</feature>
<evidence type="ECO:0000256" key="1">
    <source>
        <dbReference type="SAM" id="MobiDB-lite"/>
    </source>
</evidence>
<proteinExistence type="predicted"/>
<dbReference type="InterPro" id="IPR010982">
    <property type="entry name" value="Lambda_DNA-bd_dom_sf"/>
</dbReference>
<evidence type="ECO:0000313" key="3">
    <source>
        <dbReference type="EMBL" id="GGR18006.1"/>
    </source>
</evidence>
<dbReference type="PROSITE" id="PS50943">
    <property type="entry name" value="HTH_CROC1"/>
    <property type="match status" value="1"/>
</dbReference>
<dbReference type="Pfam" id="PF01381">
    <property type="entry name" value="HTH_3"/>
    <property type="match status" value="1"/>
</dbReference>
<comment type="caution">
    <text evidence="3">The sequence shown here is derived from an EMBL/GenBank/DDBJ whole genome shotgun (WGS) entry which is preliminary data.</text>
</comment>
<evidence type="ECO:0000259" key="2">
    <source>
        <dbReference type="PROSITE" id="PS50943"/>
    </source>
</evidence>
<dbReference type="EMBL" id="BMRJ01000001">
    <property type="protein sequence ID" value="GGR18006.1"/>
    <property type="molecule type" value="Genomic_DNA"/>
</dbReference>
<dbReference type="InterPro" id="IPR001387">
    <property type="entry name" value="Cro/C1-type_HTH"/>
</dbReference>
<dbReference type="Proteomes" id="UP000610303">
    <property type="component" value="Unassembled WGS sequence"/>
</dbReference>
<organism evidence="3 4">
    <name type="scientific">Agromyces mediolanus</name>
    <name type="common">Corynebacterium mediolanum</name>
    <dbReference type="NCBI Taxonomy" id="41986"/>
    <lineage>
        <taxon>Bacteria</taxon>
        <taxon>Bacillati</taxon>
        <taxon>Actinomycetota</taxon>
        <taxon>Actinomycetes</taxon>
        <taxon>Micrococcales</taxon>
        <taxon>Microbacteriaceae</taxon>
        <taxon>Agromyces</taxon>
    </lineage>
</organism>
<gene>
    <name evidence="3" type="ORF">GCM10010196_08840</name>
</gene>
<feature type="region of interest" description="Disordered" evidence="1">
    <location>
        <begin position="118"/>
        <end position="153"/>
    </location>
</feature>
<evidence type="ECO:0000313" key="4">
    <source>
        <dbReference type="Proteomes" id="UP000610303"/>
    </source>
</evidence>
<protein>
    <recommendedName>
        <fullName evidence="2">HTH cro/C1-type domain-containing protein</fullName>
    </recommendedName>
</protein>
<accession>A0A918CCY9</accession>
<keyword evidence="4" id="KW-1185">Reference proteome</keyword>
<dbReference type="GO" id="GO:0003677">
    <property type="term" value="F:DNA binding"/>
    <property type="evidence" value="ECO:0007669"/>
    <property type="project" value="InterPro"/>
</dbReference>
<reference evidence="3" key="2">
    <citation type="submission" date="2020-09" db="EMBL/GenBank/DDBJ databases">
        <authorList>
            <person name="Sun Q."/>
            <person name="Ohkuma M."/>
        </authorList>
    </citation>
    <scope>NUCLEOTIDE SEQUENCE</scope>
    <source>
        <strain evidence="3">JCM 3346</strain>
    </source>
</reference>
<dbReference type="Gene3D" id="1.10.260.40">
    <property type="entry name" value="lambda repressor-like DNA-binding domains"/>
    <property type="match status" value="1"/>
</dbReference>
<sequence>MRRVVIRRTLEPVDERIRWSSYLDATSDGVRNSEIARRAGVDPATVGRWRSGSTDPNPRQVVAYARAFGRPPVEALIAAGYLTAEEAEVPVAVAPADPLAAVSTGRLLREALRRVEADAAAGVGGDTEDDYEFTPEAPSPDDYRLAARTGTRK</sequence>
<reference evidence="3" key="1">
    <citation type="journal article" date="2014" name="Int. J. Syst. Evol. Microbiol.">
        <title>Complete genome sequence of Corynebacterium casei LMG S-19264T (=DSM 44701T), isolated from a smear-ripened cheese.</title>
        <authorList>
            <consortium name="US DOE Joint Genome Institute (JGI-PGF)"/>
            <person name="Walter F."/>
            <person name="Albersmeier A."/>
            <person name="Kalinowski J."/>
            <person name="Ruckert C."/>
        </authorList>
    </citation>
    <scope>NUCLEOTIDE SEQUENCE</scope>
    <source>
        <strain evidence="3">JCM 3346</strain>
    </source>
</reference>
<dbReference type="AlphaFoldDB" id="A0A918CCY9"/>